<dbReference type="AlphaFoldDB" id="A0A8S9QQ76"/>
<evidence type="ECO:0000313" key="2">
    <source>
        <dbReference type="EMBL" id="KAF3553378.1"/>
    </source>
</evidence>
<proteinExistence type="predicted"/>
<name>A0A8S9QQ76_BRACR</name>
<evidence type="ECO:0000313" key="3">
    <source>
        <dbReference type="Proteomes" id="UP000712600"/>
    </source>
</evidence>
<protein>
    <submittedName>
        <fullName evidence="2">Uncharacterized protein</fullName>
    </submittedName>
</protein>
<sequence length="114" mass="12811">MDTNLMSTRREEEGYGSFQFHNLTGVLERRFSDAIFQPASGKINVTGSLVDSLDWSLEMDRETKNGVHQEPEEQENGVNQEPEEPQNSGENNLEAVYEEGSNELEQESEGGEVT</sequence>
<dbReference type="Proteomes" id="UP000712600">
    <property type="component" value="Unassembled WGS sequence"/>
</dbReference>
<accession>A0A8S9QQ76</accession>
<reference evidence="2" key="1">
    <citation type="submission" date="2019-12" db="EMBL/GenBank/DDBJ databases">
        <title>Genome sequencing and annotation of Brassica cretica.</title>
        <authorList>
            <person name="Studholme D.J."/>
            <person name="Sarris P."/>
        </authorList>
    </citation>
    <scope>NUCLEOTIDE SEQUENCE</scope>
    <source>
        <strain evidence="2">PFS-109/04</strain>
        <tissue evidence="2">Leaf</tissue>
    </source>
</reference>
<feature type="region of interest" description="Disordered" evidence="1">
    <location>
        <begin position="60"/>
        <end position="114"/>
    </location>
</feature>
<dbReference type="EMBL" id="QGKX02000996">
    <property type="protein sequence ID" value="KAF3553378.1"/>
    <property type="molecule type" value="Genomic_DNA"/>
</dbReference>
<evidence type="ECO:0000256" key="1">
    <source>
        <dbReference type="SAM" id="MobiDB-lite"/>
    </source>
</evidence>
<comment type="caution">
    <text evidence="2">The sequence shown here is derived from an EMBL/GenBank/DDBJ whole genome shotgun (WGS) entry which is preliminary data.</text>
</comment>
<feature type="compositionally biased region" description="Basic and acidic residues" evidence="1">
    <location>
        <begin position="60"/>
        <end position="71"/>
    </location>
</feature>
<feature type="compositionally biased region" description="Acidic residues" evidence="1">
    <location>
        <begin position="96"/>
        <end position="114"/>
    </location>
</feature>
<organism evidence="2 3">
    <name type="scientific">Brassica cretica</name>
    <name type="common">Mustard</name>
    <dbReference type="NCBI Taxonomy" id="69181"/>
    <lineage>
        <taxon>Eukaryota</taxon>
        <taxon>Viridiplantae</taxon>
        <taxon>Streptophyta</taxon>
        <taxon>Embryophyta</taxon>
        <taxon>Tracheophyta</taxon>
        <taxon>Spermatophyta</taxon>
        <taxon>Magnoliopsida</taxon>
        <taxon>eudicotyledons</taxon>
        <taxon>Gunneridae</taxon>
        <taxon>Pentapetalae</taxon>
        <taxon>rosids</taxon>
        <taxon>malvids</taxon>
        <taxon>Brassicales</taxon>
        <taxon>Brassicaceae</taxon>
        <taxon>Brassiceae</taxon>
        <taxon>Brassica</taxon>
    </lineage>
</organism>
<gene>
    <name evidence="2" type="ORF">F2Q69_00015266</name>
</gene>